<gene>
    <name evidence="2" type="ORF">HCU74_04815</name>
</gene>
<dbReference type="EMBL" id="JAAWWK010000002">
    <property type="protein sequence ID" value="NKI16741.1"/>
    <property type="molecule type" value="Genomic_DNA"/>
</dbReference>
<protein>
    <recommendedName>
        <fullName evidence="1">Uncharacterized domain-containing protein</fullName>
    </recommendedName>
</protein>
<evidence type="ECO:0000259" key="1">
    <source>
        <dbReference type="Pfam" id="PF07514"/>
    </source>
</evidence>
<dbReference type="Pfam" id="PF07514">
    <property type="entry name" value="TraI_2"/>
    <property type="match status" value="1"/>
</dbReference>
<accession>A0ABX1GCQ7</accession>
<organism evidence="2 3">
    <name type="scientific">Spongiibacter thalassae</name>
    <dbReference type="NCBI Taxonomy" id="2721624"/>
    <lineage>
        <taxon>Bacteria</taxon>
        <taxon>Pseudomonadati</taxon>
        <taxon>Pseudomonadota</taxon>
        <taxon>Gammaproteobacteria</taxon>
        <taxon>Cellvibrionales</taxon>
        <taxon>Spongiibacteraceae</taxon>
        <taxon>Spongiibacter</taxon>
    </lineage>
</organism>
<evidence type="ECO:0000313" key="2">
    <source>
        <dbReference type="EMBL" id="NKI16741.1"/>
    </source>
</evidence>
<keyword evidence="3" id="KW-1185">Reference proteome</keyword>
<dbReference type="Proteomes" id="UP000765845">
    <property type="component" value="Unassembled WGS sequence"/>
</dbReference>
<name>A0ABX1GCQ7_9GAMM</name>
<dbReference type="InterPro" id="IPR011119">
    <property type="entry name" value="Unchr_helicase_relaxase_TraI"/>
</dbReference>
<sequence length="313" mass="35079">MTTPFSPAPRQVGTPRVSHHVEQMPHVSGSRRLNGTQFRVLGRTDRLNPAGQPCSRLELGNLGGTARAVIVHEQFLPCHRDVEHGDVVIVMGEFQSLHDRHVIVVEELYRPARARLAPTALLPRDWALPAFHSEQRTVVRHWMGVGHPALQLFLREAFLDPNVALGFLNVPASVRHHHAYQGGLLEHSADMLKRFEQRYLYQARGIQRDLATTLILLHDIGKTVTLVGNGRSQRGASQPHELAALELLATPLAQLEMTNPELANHLRGFFKPRNWYPRNYDRVYQLVSALDRQSAESSVAPLPANTTAHAETD</sequence>
<dbReference type="RefSeq" id="WP_168449293.1">
    <property type="nucleotide sequence ID" value="NZ_JAAWWK010000002.1"/>
</dbReference>
<comment type="caution">
    <text evidence="2">The sequence shown here is derived from an EMBL/GenBank/DDBJ whole genome shotgun (WGS) entry which is preliminary data.</text>
</comment>
<reference evidence="2 3" key="1">
    <citation type="submission" date="2020-04" db="EMBL/GenBank/DDBJ databases">
        <authorList>
            <person name="Yoon J."/>
        </authorList>
    </citation>
    <scope>NUCLEOTIDE SEQUENCE [LARGE SCALE GENOMIC DNA]</scope>
    <source>
        <strain evidence="2 3">KMU-166</strain>
    </source>
</reference>
<feature type="domain" description="Uncharacterised" evidence="1">
    <location>
        <begin position="169"/>
        <end position="194"/>
    </location>
</feature>
<evidence type="ECO:0000313" key="3">
    <source>
        <dbReference type="Proteomes" id="UP000765845"/>
    </source>
</evidence>
<proteinExistence type="predicted"/>